<feature type="domain" description="Methyltransferase" evidence="3">
    <location>
        <begin position="46"/>
        <end position="140"/>
    </location>
</feature>
<reference evidence="5" key="1">
    <citation type="journal article" date="2019" name="Int. J. Syst. Evol. Microbiol.">
        <title>The Global Catalogue of Microorganisms (GCM) 10K type strain sequencing project: providing services to taxonomists for standard genome sequencing and annotation.</title>
        <authorList>
            <consortium name="The Broad Institute Genomics Platform"/>
            <consortium name="The Broad Institute Genome Sequencing Center for Infectious Disease"/>
            <person name="Wu L."/>
            <person name="Ma J."/>
        </authorList>
    </citation>
    <scope>NUCLEOTIDE SEQUENCE [LARGE SCALE GENOMIC DNA]</scope>
    <source>
        <strain evidence="5">CCM 7043</strain>
    </source>
</reference>
<name>A0ABW4V2W2_9MICO</name>
<sequence>MSHRRRPSNQSEAFYAHARLYDRIFPGGGPSVDFYRADANRQGGRVLELGCGTGNKLIPIASGGQPCVGLDLSPDMLSEAQRKASERGVAVEWIQGDMRDFDLGRTFDYVFIAANSLLHLHEAEDLVSCFRSVRRHLAPGAKFVFNVFNPSVQMLAEADGVRRTRKSLSFMDPDRGDVSVDVAETYDSPAQVTRGTWYLSTDSEPDFVVAPLEVRSIFPQELPLLLSLGGLELVERFGDWSGRPFAADAPIQLCICE</sequence>
<keyword evidence="2 4" id="KW-0808">Transferase</keyword>
<evidence type="ECO:0000313" key="5">
    <source>
        <dbReference type="Proteomes" id="UP001597338"/>
    </source>
</evidence>
<comment type="caution">
    <text evidence="4">The sequence shown here is derived from an EMBL/GenBank/DDBJ whole genome shotgun (WGS) entry which is preliminary data.</text>
</comment>
<keyword evidence="1 4" id="KW-0489">Methyltransferase</keyword>
<keyword evidence="5" id="KW-1185">Reference proteome</keyword>
<dbReference type="InterPro" id="IPR041698">
    <property type="entry name" value="Methyltransf_25"/>
</dbReference>
<dbReference type="EC" id="2.1.-.-" evidence="4"/>
<dbReference type="PANTHER" id="PTHR43861">
    <property type="entry name" value="TRANS-ACONITATE 2-METHYLTRANSFERASE-RELATED"/>
    <property type="match status" value="1"/>
</dbReference>
<dbReference type="Gene3D" id="3.40.50.150">
    <property type="entry name" value="Vaccinia Virus protein VP39"/>
    <property type="match status" value="1"/>
</dbReference>
<dbReference type="PANTHER" id="PTHR43861:SF1">
    <property type="entry name" value="TRANS-ACONITATE 2-METHYLTRANSFERASE"/>
    <property type="match status" value="1"/>
</dbReference>
<dbReference type="SUPFAM" id="SSF53335">
    <property type="entry name" value="S-adenosyl-L-methionine-dependent methyltransferases"/>
    <property type="match status" value="1"/>
</dbReference>
<protein>
    <submittedName>
        <fullName evidence="4">Class I SAM-dependent methyltransferase</fullName>
        <ecNumber evidence="4">2.1.-.-</ecNumber>
    </submittedName>
</protein>
<proteinExistence type="predicted"/>
<dbReference type="GO" id="GO:0008168">
    <property type="term" value="F:methyltransferase activity"/>
    <property type="evidence" value="ECO:0007669"/>
    <property type="project" value="UniProtKB-KW"/>
</dbReference>
<accession>A0ABW4V2W2</accession>
<evidence type="ECO:0000256" key="2">
    <source>
        <dbReference type="ARBA" id="ARBA00022679"/>
    </source>
</evidence>
<dbReference type="EMBL" id="JBHUHF010000001">
    <property type="protein sequence ID" value="MFD2024191.1"/>
    <property type="molecule type" value="Genomic_DNA"/>
</dbReference>
<evidence type="ECO:0000313" key="4">
    <source>
        <dbReference type="EMBL" id="MFD2024191.1"/>
    </source>
</evidence>
<gene>
    <name evidence="4" type="ORF">ACFSL2_01560</name>
</gene>
<dbReference type="GO" id="GO:0032259">
    <property type="term" value="P:methylation"/>
    <property type="evidence" value="ECO:0007669"/>
    <property type="project" value="UniProtKB-KW"/>
</dbReference>
<organism evidence="4 5">
    <name type="scientific">Promicromonospora aerolata</name>
    <dbReference type="NCBI Taxonomy" id="195749"/>
    <lineage>
        <taxon>Bacteria</taxon>
        <taxon>Bacillati</taxon>
        <taxon>Actinomycetota</taxon>
        <taxon>Actinomycetes</taxon>
        <taxon>Micrococcales</taxon>
        <taxon>Promicromonosporaceae</taxon>
        <taxon>Promicromonospora</taxon>
    </lineage>
</organism>
<evidence type="ECO:0000256" key="1">
    <source>
        <dbReference type="ARBA" id="ARBA00022603"/>
    </source>
</evidence>
<dbReference type="InterPro" id="IPR029063">
    <property type="entry name" value="SAM-dependent_MTases_sf"/>
</dbReference>
<dbReference type="Proteomes" id="UP001597338">
    <property type="component" value="Unassembled WGS sequence"/>
</dbReference>
<dbReference type="RefSeq" id="WP_377196142.1">
    <property type="nucleotide sequence ID" value="NZ_JBHUHF010000001.1"/>
</dbReference>
<dbReference type="CDD" id="cd02440">
    <property type="entry name" value="AdoMet_MTases"/>
    <property type="match status" value="1"/>
</dbReference>
<evidence type="ECO:0000259" key="3">
    <source>
        <dbReference type="Pfam" id="PF13649"/>
    </source>
</evidence>
<dbReference type="Pfam" id="PF13649">
    <property type="entry name" value="Methyltransf_25"/>
    <property type="match status" value="1"/>
</dbReference>